<accession>A0A0G2EMA2</accession>
<name>A0A0G2EMA2_PHACM</name>
<feature type="domain" description="DUF7908" evidence="3">
    <location>
        <begin position="306"/>
        <end position="425"/>
    </location>
</feature>
<evidence type="ECO:0000313" key="5">
    <source>
        <dbReference type="Proteomes" id="UP000053317"/>
    </source>
</evidence>
<feature type="signal peptide" evidence="2">
    <location>
        <begin position="1"/>
        <end position="20"/>
    </location>
</feature>
<reference evidence="4 5" key="2">
    <citation type="submission" date="2015-05" db="EMBL/GenBank/DDBJ databases">
        <authorList>
            <person name="Morales-Cruz A."/>
            <person name="Amrine K.C."/>
            <person name="Cantu D."/>
        </authorList>
    </citation>
    <scope>NUCLEOTIDE SEQUENCE [LARGE SCALE GENOMIC DNA]</scope>
    <source>
        <strain evidence="4">UCRPC4</strain>
    </source>
</reference>
<dbReference type="Proteomes" id="UP000053317">
    <property type="component" value="Unassembled WGS sequence"/>
</dbReference>
<organism evidence="4 5">
    <name type="scientific">Phaeomoniella chlamydospora</name>
    <name type="common">Phaeoacremonium chlamydosporum</name>
    <dbReference type="NCBI Taxonomy" id="158046"/>
    <lineage>
        <taxon>Eukaryota</taxon>
        <taxon>Fungi</taxon>
        <taxon>Dikarya</taxon>
        <taxon>Ascomycota</taxon>
        <taxon>Pezizomycotina</taxon>
        <taxon>Eurotiomycetes</taxon>
        <taxon>Chaetothyriomycetidae</taxon>
        <taxon>Phaeomoniellales</taxon>
        <taxon>Phaeomoniellaceae</taxon>
        <taxon>Phaeomoniella</taxon>
    </lineage>
</organism>
<feature type="domain" description="DUF7908" evidence="3">
    <location>
        <begin position="100"/>
        <end position="228"/>
    </location>
</feature>
<comment type="caution">
    <text evidence="4">The sequence shown here is derived from an EMBL/GenBank/DDBJ whole genome shotgun (WGS) entry which is preliminary data.</text>
</comment>
<protein>
    <recommendedName>
        <fullName evidence="3">DUF7908 domain-containing protein</fullName>
    </recommendedName>
</protein>
<evidence type="ECO:0000313" key="4">
    <source>
        <dbReference type="EMBL" id="KKY23444.1"/>
    </source>
</evidence>
<evidence type="ECO:0000259" key="3">
    <source>
        <dbReference type="Pfam" id="PF25485"/>
    </source>
</evidence>
<dbReference type="InterPro" id="IPR057230">
    <property type="entry name" value="DUF7908"/>
</dbReference>
<feature type="chain" id="PRO_5002543661" description="DUF7908 domain-containing protein" evidence="2">
    <location>
        <begin position="21"/>
        <end position="501"/>
    </location>
</feature>
<feature type="region of interest" description="Disordered" evidence="1">
    <location>
        <begin position="429"/>
        <end position="454"/>
    </location>
</feature>
<dbReference type="Pfam" id="PF25485">
    <property type="entry name" value="DUF7908"/>
    <property type="match status" value="2"/>
</dbReference>
<sequence length="501" mass="50257">MKYTTLSAAAAALIAGKAVAQDTCTASGVVVAPTAVEYPIYISTYVADATIININNNINITIDYAPTTINTIITGTSTVFNTVTATVTTTAVPSPTATTVDEPIILGINANIAKNKRQNAFSGFLGAAADVVDSCTEAQTLTLNGGSLYTTSGEQFSASVDDTSVSFEASTTVGSIYTTFGLLDGFVWVNSAFVGGEAIFCVTTEGSVAAGFEGVTPAGCTAIGLTALLASSCSGNSTSSASGSATSSANITGSLTSSSSLSFTSTASLTTVSSSSLSNTTSATSTSTSDVTSIAGSTVQLTFSTGTAAAKVKRQSTTQYVTGEGTFSDDPADAADFVLTDDGYLYAGITPFGATSGDDYEQFVAGAGTDIETTFSLTNGFAWANESFSINTANTAEFAVSASTIFAAFATLPPGATVVAITPVPAGTSVTATSSTSSEVSTTSDESSSSTSDMITSDLITSSTSVSTTSSSVSGLPTSDVNTTATALRRSVPKMPRLPVY</sequence>
<feature type="compositionally biased region" description="Low complexity" evidence="1">
    <location>
        <begin position="465"/>
        <end position="481"/>
    </location>
</feature>
<keyword evidence="5" id="KW-1185">Reference proteome</keyword>
<keyword evidence="2" id="KW-0732">Signal</keyword>
<dbReference type="OrthoDB" id="3563678at2759"/>
<dbReference type="AlphaFoldDB" id="A0A0G2EMA2"/>
<dbReference type="EMBL" id="LCWF01000067">
    <property type="protein sequence ID" value="KKY23444.1"/>
    <property type="molecule type" value="Genomic_DNA"/>
</dbReference>
<evidence type="ECO:0000256" key="1">
    <source>
        <dbReference type="SAM" id="MobiDB-lite"/>
    </source>
</evidence>
<evidence type="ECO:0000256" key="2">
    <source>
        <dbReference type="SAM" id="SignalP"/>
    </source>
</evidence>
<reference evidence="4 5" key="1">
    <citation type="submission" date="2015-05" db="EMBL/GenBank/DDBJ databases">
        <title>Distinctive expansion of gene families associated with plant cell wall degradation and secondary metabolism in the genomes of grapevine trunk pathogens.</title>
        <authorList>
            <person name="Lawrence D.P."/>
            <person name="Travadon R."/>
            <person name="Rolshausen P.E."/>
            <person name="Baumgartner K."/>
        </authorList>
    </citation>
    <scope>NUCLEOTIDE SEQUENCE [LARGE SCALE GENOMIC DNA]</scope>
    <source>
        <strain evidence="4">UCRPC4</strain>
    </source>
</reference>
<proteinExistence type="predicted"/>
<feature type="region of interest" description="Disordered" evidence="1">
    <location>
        <begin position="465"/>
        <end position="484"/>
    </location>
</feature>
<gene>
    <name evidence="4" type="ORF">UCRPC4_g02892</name>
</gene>